<dbReference type="EMBL" id="CP017606">
    <property type="protein sequence ID" value="ATW29307.1"/>
    <property type="molecule type" value="Genomic_DNA"/>
</dbReference>
<evidence type="ECO:0000313" key="2">
    <source>
        <dbReference type="EMBL" id="ATW29307.1"/>
    </source>
</evidence>
<dbReference type="AlphaFoldDB" id="A0A2D3T0I3"/>
<dbReference type="RefSeq" id="WP_100102989.1">
    <property type="nucleotide sequence ID" value="NZ_CAWNMT010000001.1"/>
</dbReference>
<reference evidence="3" key="1">
    <citation type="submission" date="2016-10" db="EMBL/GenBank/DDBJ databases">
        <authorList>
            <person name="Chevignon G."/>
        </authorList>
    </citation>
    <scope>NUCLEOTIDE SEQUENCE [LARGE SCALE GENOMIC DNA]</scope>
    <source>
        <strain evidence="3">A2C</strain>
    </source>
</reference>
<dbReference type="Pfam" id="PF16967">
    <property type="entry name" value="TcfC"/>
    <property type="match status" value="1"/>
</dbReference>
<dbReference type="Proteomes" id="UP000230008">
    <property type="component" value="Chromosome"/>
</dbReference>
<gene>
    <name evidence="2" type="ORF">BJP41_01930</name>
</gene>
<proteinExistence type="predicted"/>
<name>A0A2D3T0I3_9ENTR</name>
<organism evidence="2 3">
    <name type="scientific">Candidatus Williamhamiltonella defendens</name>
    <dbReference type="NCBI Taxonomy" id="138072"/>
    <lineage>
        <taxon>Bacteria</taxon>
        <taxon>Pseudomonadati</taxon>
        <taxon>Pseudomonadota</taxon>
        <taxon>Gammaproteobacteria</taxon>
        <taxon>Enterobacterales</taxon>
        <taxon>Enterobacteriaceae</taxon>
        <taxon>aphid secondary symbionts</taxon>
        <taxon>Candidatus Williamhamiltonella</taxon>
    </lineage>
</organism>
<reference evidence="3" key="2">
    <citation type="submission" date="2017-11" db="EMBL/GenBank/DDBJ databases">
        <title>PacBio sequencing of new strain of the secondary endosymbiont Candidatus Hamiltonella defensa.</title>
        <authorList>
            <person name="Strand M.R."/>
            <person name="Oliver K."/>
        </authorList>
    </citation>
    <scope>NUCLEOTIDE SEQUENCE [LARGE SCALE GENOMIC DNA]</scope>
    <source>
        <strain evidence="3">A2C</strain>
    </source>
</reference>
<evidence type="ECO:0000259" key="1">
    <source>
        <dbReference type="Pfam" id="PF16967"/>
    </source>
</evidence>
<sequence>MNSYNKKNREKNKKILYIKKALYIFLLFIFSEHTKSEIKIEYLVPKGFSPFEQEMNMEFLGILNGEILPGKFYFSKASQKLIFDKKQFQENGLNDSTIKILEKVLFQLPYHKCAQGCETLLMGYRVIFDKLNQSLSITHHQKTVMPETTWGLVHNQSFDISAASNHYRALSAEGQGYFGLPGQSFGYINWFYHQWHRKNHADSHQGFGSWYLQKNFPKTYLRFGQKNNLDASAGSIQTLTNPWLDQFMTFGSQHYLSHQIDSEDSLVLYASSPGHYEIYRDNRLIRQIPAQIGRNSISYNQLPSGYYSADVRLVDNTGREITKEKVTISNIDYQAAKGWFVTLGKTKKQKSLVQLSLSQPKFGFQFNGTVLGDDHHQWAAEGNISRSTQMNGMKINTTLGVMGGEKGFGHYARLNVGNSVIGYISLSYYQHPYISVYAPRQQSQYVSYSRHLGDVQITYHWQGSSKQSQHQIQSYWQWNCQKFNMSLAVGVEKSRSNKRSAGQAGNHISFFINTVLTLTQSHANIDIGYRDREWMLSAHYQKEIEHAYGKSTFGITGTQLGKRPNFSGYVEHHGTRGNSSLSAGIDDKIYHARFHYDGMFAMNRSGIAFGQRSTSGVALLVKAPSVPDTPYRLKVEGSPIWGGHLYAIPISKYRDALFARAQNENTDMDMDIQLPVRITRAHPGQVFSAEAKVRLSLLYNGFLIDEQKKPISGTIKETGDLVYPNGLFSIHSDVFLKDLQVQSHEFDYLCDLKTHTEHYYQCQKTTNHKENL</sequence>
<accession>A0A2D3T0I3</accession>
<dbReference type="InterPro" id="IPR032636">
    <property type="entry name" value="Pilus_assem_E-set-like_dom"/>
</dbReference>
<protein>
    <recommendedName>
        <fullName evidence="1">Pilus assembly protein E-set like domain-containing protein</fullName>
    </recommendedName>
</protein>
<evidence type="ECO:0000313" key="3">
    <source>
        <dbReference type="Proteomes" id="UP000230008"/>
    </source>
</evidence>
<feature type="domain" description="Pilus assembly protein E-set like" evidence="1">
    <location>
        <begin position="265"/>
        <end position="325"/>
    </location>
</feature>